<accession>A0A3L8PW63</accession>
<dbReference type="AlphaFoldDB" id="A0A3L8PW63"/>
<protein>
    <submittedName>
        <fullName evidence="1">Uncharacterized protein</fullName>
    </submittedName>
</protein>
<name>A0A3L8PW63_9GAMM</name>
<dbReference type="EMBL" id="QZEI01000046">
    <property type="protein sequence ID" value="RLV59039.1"/>
    <property type="molecule type" value="Genomic_DNA"/>
</dbReference>
<keyword evidence="2" id="KW-1185">Reference proteome</keyword>
<dbReference type="RefSeq" id="WP_121839660.1">
    <property type="nucleotide sequence ID" value="NZ_ML014795.1"/>
</dbReference>
<reference evidence="1 2" key="1">
    <citation type="submission" date="2018-09" db="EMBL/GenBank/DDBJ databases">
        <title>Phylogeny of the Shewanellaceae, and recommendation for two new genera, Pseudoshewanella and Parashewanella.</title>
        <authorList>
            <person name="Wang G."/>
        </authorList>
    </citation>
    <scope>NUCLEOTIDE SEQUENCE [LARGE SCALE GENOMIC DNA]</scope>
    <source>
        <strain evidence="1 2">C51</strain>
    </source>
</reference>
<dbReference type="Proteomes" id="UP000281474">
    <property type="component" value="Unassembled WGS sequence"/>
</dbReference>
<organism evidence="1 2">
    <name type="scientific">Parashewanella curva</name>
    <dbReference type="NCBI Taxonomy" id="2338552"/>
    <lineage>
        <taxon>Bacteria</taxon>
        <taxon>Pseudomonadati</taxon>
        <taxon>Pseudomonadota</taxon>
        <taxon>Gammaproteobacteria</taxon>
        <taxon>Alteromonadales</taxon>
        <taxon>Shewanellaceae</taxon>
        <taxon>Parashewanella</taxon>
    </lineage>
</organism>
<evidence type="ECO:0000313" key="1">
    <source>
        <dbReference type="EMBL" id="RLV59039.1"/>
    </source>
</evidence>
<proteinExistence type="predicted"/>
<gene>
    <name evidence="1" type="ORF">D5018_14195</name>
</gene>
<sequence>MIQSNSLVSILSRSTESAAWKVGVGLGVGAIAGGIPLAAGGASFAAGLHLWSCTLKWWNQGVSNEKKVHRNIDNFEFVAGVFFTSSQCCNPMFASLTVASLTVAGGYTVKSVVTAAITEEYNINSTRNNDEHKTSVNMSFAALLSGFFGGAWGHAMGQKITQSLS</sequence>
<evidence type="ECO:0000313" key="2">
    <source>
        <dbReference type="Proteomes" id="UP000281474"/>
    </source>
</evidence>
<comment type="caution">
    <text evidence="1">The sequence shown here is derived from an EMBL/GenBank/DDBJ whole genome shotgun (WGS) entry which is preliminary data.</text>
</comment>